<evidence type="ECO:0000313" key="7">
    <source>
        <dbReference type="Proteomes" id="UP001062165"/>
    </source>
</evidence>
<dbReference type="SUPFAM" id="SSF88946">
    <property type="entry name" value="Sigma2 domain of RNA polymerase sigma factors"/>
    <property type="match status" value="1"/>
</dbReference>
<organism evidence="6 7">
    <name type="scientific">Reichenbachiella carrageenanivorans</name>
    <dbReference type="NCBI Taxonomy" id="2979869"/>
    <lineage>
        <taxon>Bacteria</taxon>
        <taxon>Pseudomonadati</taxon>
        <taxon>Bacteroidota</taxon>
        <taxon>Cytophagia</taxon>
        <taxon>Cytophagales</taxon>
        <taxon>Reichenbachiellaceae</taxon>
        <taxon>Reichenbachiella</taxon>
    </lineage>
</organism>
<keyword evidence="4" id="KW-0804">Transcription</keyword>
<evidence type="ECO:0000256" key="3">
    <source>
        <dbReference type="ARBA" id="ARBA00023082"/>
    </source>
</evidence>
<dbReference type="InterPro" id="IPR013249">
    <property type="entry name" value="RNA_pol_sigma70_r4_t2"/>
</dbReference>
<dbReference type="PANTHER" id="PTHR43133:SF46">
    <property type="entry name" value="RNA POLYMERASE SIGMA-70 FACTOR ECF SUBFAMILY"/>
    <property type="match status" value="1"/>
</dbReference>
<dbReference type="EMBL" id="CP106735">
    <property type="protein sequence ID" value="UXX81390.1"/>
    <property type="molecule type" value="Genomic_DNA"/>
</dbReference>
<name>A0ABY6D6Z4_9BACT</name>
<keyword evidence="3" id="KW-0731">Sigma factor</keyword>
<comment type="similarity">
    <text evidence="1">Belongs to the sigma-70 factor family. ECF subfamily.</text>
</comment>
<dbReference type="Pfam" id="PF08281">
    <property type="entry name" value="Sigma70_r4_2"/>
    <property type="match status" value="1"/>
</dbReference>
<evidence type="ECO:0000256" key="2">
    <source>
        <dbReference type="ARBA" id="ARBA00023015"/>
    </source>
</evidence>
<keyword evidence="2" id="KW-0805">Transcription regulation</keyword>
<dbReference type="InterPro" id="IPR014284">
    <property type="entry name" value="RNA_pol_sigma-70_dom"/>
</dbReference>
<dbReference type="Gene3D" id="1.10.10.10">
    <property type="entry name" value="Winged helix-like DNA-binding domain superfamily/Winged helix DNA-binding domain"/>
    <property type="match status" value="1"/>
</dbReference>
<dbReference type="InterPro" id="IPR013324">
    <property type="entry name" value="RNA_pol_sigma_r3/r4-like"/>
</dbReference>
<evidence type="ECO:0000259" key="5">
    <source>
        <dbReference type="Pfam" id="PF08281"/>
    </source>
</evidence>
<accession>A0ABY6D6Z4</accession>
<evidence type="ECO:0000313" key="6">
    <source>
        <dbReference type="EMBL" id="UXX81390.1"/>
    </source>
</evidence>
<dbReference type="InterPro" id="IPR013325">
    <property type="entry name" value="RNA_pol_sigma_r2"/>
</dbReference>
<dbReference type="NCBIfam" id="TIGR02937">
    <property type="entry name" value="sigma70-ECF"/>
    <property type="match status" value="1"/>
</dbReference>
<evidence type="ECO:0000256" key="4">
    <source>
        <dbReference type="ARBA" id="ARBA00023163"/>
    </source>
</evidence>
<feature type="domain" description="RNA polymerase sigma factor 70 region 4 type 2" evidence="5">
    <location>
        <begin position="132"/>
        <end position="183"/>
    </location>
</feature>
<dbReference type="InterPro" id="IPR039425">
    <property type="entry name" value="RNA_pol_sigma-70-like"/>
</dbReference>
<sequence>MKNNYSISPDFQSIKKGEKVSDRLVWHSCREGNKKALESIYDSNYNLLLNVGFKIVPILEVVEDHIQDLFLYIWKNRTSIEIKSNMRVYLLKSLRNNLIKYAQKTRNLTSDEHLNHIPENTIENQNEFGGDELKVLVDNLPQKQMEIIYLKFFQNFEGAEIAEIMNISIGTAYNLLSRAIRNLKKNAGLLTVFCIFI</sequence>
<dbReference type="CDD" id="cd06171">
    <property type="entry name" value="Sigma70_r4"/>
    <property type="match status" value="1"/>
</dbReference>
<proteinExistence type="inferred from homology"/>
<reference evidence="6" key="1">
    <citation type="submission" date="2022-10" db="EMBL/GenBank/DDBJ databases">
        <title>Comparative genomics and taxonomic characterization of three novel marine species of genus Reichenbachiella exhibiting antioxidant and polysaccharide degradation activities.</title>
        <authorList>
            <person name="Muhammad N."/>
            <person name="Lee Y.-J."/>
            <person name="Ko J."/>
            <person name="Kim S.-G."/>
        </authorList>
    </citation>
    <scope>NUCLEOTIDE SEQUENCE</scope>
    <source>
        <strain evidence="6">Wsw4-B4</strain>
    </source>
</reference>
<protein>
    <submittedName>
        <fullName evidence="6">Sigma-70 family RNA polymerase sigma factor</fullName>
    </submittedName>
</protein>
<gene>
    <name evidence="6" type="ORF">N7E81_01650</name>
</gene>
<dbReference type="PANTHER" id="PTHR43133">
    <property type="entry name" value="RNA POLYMERASE ECF-TYPE SIGMA FACTO"/>
    <property type="match status" value="1"/>
</dbReference>
<keyword evidence="7" id="KW-1185">Reference proteome</keyword>
<dbReference type="Proteomes" id="UP001062165">
    <property type="component" value="Chromosome"/>
</dbReference>
<evidence type="ECO:0000256" key="1">
    <source>
        <dbReference type="ARBA" id="ARBA00010641"/>
    </source>
</evidence>
<dbReference type="Gene3D" id="1.10.1740.10">
    <property type="match status" value="1"/>
</dbReference>
<dbReference type="InterPro" id="IPR036388">
    <property type="entry name" value="WH-like_DNA-bd_sf"/>
</dbReference>
<dbReference type="SUPFAM" id="SSF88659">
    <property type="entry name" value="Sigma3 and sigma4 domains of RNA polymerase sigma factors"/>
    <property type="match status" value="1"/>
</dbReference>